<evidence type="ECO:0000256" key="7">
    <source>
        <dbReference type="RuleBase" id="RU362042"/>
    </source>
</evidence>
<comment type="caution">
    <text evidence="9">The sequence shown here is derived from an EMBL/GenBank/DDBJ whole genome shotgun (WGS) entry which is preliminary data.</text>
</comment>
<proteinExistence type="inferred from homology"/>
<protein>
    <recommendedName>
        <fullName evidence="3 7">Signal peptidase I</fullName>
        <ecNumber evidence="3 7">3.4.21.89</ecNumber>
    </recommendedName>
</protein>
<dbReference type="AlphaFoldDB" id="A0A9D8KDI9"/>
<comment type="catalytic activity">
    <reaction evidence="1 7">
        <text>Cleavage of hydrophobic, N-terminal signal or leader sequences from secreted and periplasmic proteins.</text>
        <dbReference type="EC" id="3.4.21.89"/>
    </reaction>
</comment>
<dbReference type="PANTHER" id="PTHR43390:SF1">
    <property type="entry name" value="CHLOROPLAST PROCESSING PEPTIDASE"/>
    <property type="match status" value="1"/>
</dbReference>
<evidence type="ECO:0000256" key="2">
    <source>
        <dbReference type="ARBA" id="ARBA00009370"/>
    </source>
</evidence>
<feature type="active site" evidence="6">
    <location>
        <position position="108"/>
    </location>
</feature>
<evidence type="ECO:0000256" key="1">
    <source>
        <dbReference type="ARBA" id="ARBA00000677"/>
    </source>
</evidence>
<reference evidence="9" key="1">
    <citation type="journal article" date="2021" name="Environ. Microbiol.">
        <title>Genomic characterization of three novel Desulfobacterota classes expand the metabolic and phylogenetic diversity of the phylum.</title>
        <authorList>
            <person name="Murphy C.L."/>
            <person name="Biggerstaff J."/>
            <person name="Eichhorn A."/>
            <person name="Ewing E."/>
            <person name="Shahan R."/>
            <person name="Soriano D."/>
            <person name="Stewart S."/>
            <person name="VanMol K."/>
            <person name="Walker R."/>
            <person name="Walters P."/>
            <person name="Elshahed M.S."/>
            <person name="Youssef N.H."/>
        </authorList>
    </citation>
    <scope>NUCLEOTIDE SEQUENCE</scope>
    <source>
        <strain evidence="9">Zod_Metabat.24</strain>
    </source>
</reference>
<dbReference type="EC" id="3.4.21.89" evidence="3 7"/>
<dbReference type="Proteomes" id="UP000809273">
    <property type="component" value="Unassembled WGS sequence"/>
</dbReference>
<dbReference type="GO" id="GO:0016020">
    <property type="term" value="C:membrane"/>
    <property type="evidence" value="ECO:0007669"/>
    <property type="project" value="UniProtKB-SubCell"/>
</dbReference>
<reference evidence="9" key="2">
    <citation type="submission" date="2021-01" db="EMBL/GenBank/DDBJ databases">
        <authorList>
            <person name="Hahn C.R."/>
            <person name="Youssef N.H."/>
            <person name="Elshahed M."/>
        </authorList>
    </citation>
    <scope>NUCLEOTIDE SEQUENCE</scope>
    <source>
        <strain evidence="9">Zod_Metabat.24</strain>
    </source>
</reference>
<evidence type="ECO:0000256" key="6">
    <source>
        <dbReference type="PIRSR" id="PIRSR600223-1"/>
    </source>
</evidence>
<dbReference type="InterPro" id="IPR036286">
    <property type="entry name" value="LexA/Signal_pep-like_sf"/>
</dbReference>
<evidence type="ECO:0000256" key="4">
    <source>
        <dbReference type="ARBA" id="ARBA00022670"/>
    </source>
</evidence>
<comment type="similarity">
    <text evidence="2 7">Belongs to the peptidase S26 family.</text>
</comment>
<dbReference type="GO" id="GO:0006465">
    <property type="term" value="P:signal peptide processing"/>
    <property type="evidence" value="ECO:0007669"/>
    <property type="project" value="InterPro"/>
</dbReference>
<dbReference type="PANTHER" id="PTHR43390">
    <property type="entry name" value="SIGNAL PEPTIDASE I"/>
    <property type="match status" value="1"/>
</dbReference>
<evidence type="ECO:0000313" key="9">
    <source>
        <dbReference type="EMBL" id="MBN1572482.1"/>
    </source>
</evidence>
<feature type="domain" description="Peptidase S26" evidence="8">
    <location>
        <begin position="23"/>
        <end position="198"/>
    </location>
</feature>
<dbReference type="GO" id="GO:0004252">
    <property type="term" value="F:serine-type endopeptidase activity"/>
    <property type="evidence" value="ECO:0007669"/>
    <property type="project" value="InterPro"/>
</dbReference>
<accession>A0A9D8KDI9</accession>
<dbReference type="InterPro" id="IPR019533">
    <property type="entry name" value="Peptidase_S26"/>
</dbReference>
<evidence type="ECO:0000313" key="10">
    <source>
        <dbReference type="Proteomes" id="UP000809273"/>
    </source>
</evidence>
<dbReference type="SUPFAM" id="SSF51306">
    <property type="entry name" value="LexA/Signal peptidase"/>
    <property type="match status" value="1"/>
</dbReference>
<dbReference type="EMBL" id="JAFGIX010000023">
    <property type="protein sequence ID" value="MBN1572482.1"/>
    <property type="molecule type" value="Genomic_DNA"/>
</dbReference>
<dbReference type="GO" id="GO:0009003">
    <property type="term" value="F:signal peptidase activity"/>
    <property type="evidence" value="ECO:0007669"/>
    <property type="project" value="UniProtKB-EC"/>
</dbReference>
<evidence type="ECO:0000256" key="5">
    <source>
        <dbReference type="ARBA" id="ARBA00022801"/>
    </source>
</evidence>
<dbReference type="PROSITE" id="PS00501">
    <property type="entry name" value="SPASE_I_1"/>
    <property type="match status" value="1"/>
</dbReference>
<gene>
    <name evidence="9" type="primary">lepB</name>
    <name evidence="9" type="ORF">JW984_04715</name>
</gene>
<dbReference type="Pfam" id="PF10502">
    <property type="entry name" value="Peptidase_S26"/>
    <property type="match status" value="1"/>
</dbReference>
<comment type="subcellular location">
    <subcellularLocation>
        <location evidence="7">Membrane</location>
        <topology evidence="7">Single-pass type II membrane protein</topology>
    </subcellularLocation>
</comment>
<organism evidence="9 10">
    <name type="scientific">Candidatus Zymogenus saltonus</name>
    <dbReference type="NCBI Taxonomy" id="2844893"/>
    <lineage>
        <taxon>Bacteria</taxon>
        <taxon>Deltaproteobacteria</taxon>
        <taxon>Candidatus Zymogenia</taxon>
        <taxon>Candidatus Zymogeniales</taxon>
        <taxon>Candidatus Zymogenaceae</taxon>
        <taxon>Candidatus Zymogenus</taxon>
    </lineage>
</organism>
<dbReference type="PROSITE" id="PS00761">
    <property type="entry name" value="SPASE_I_3"/>
    <property type="match status" value="1"/>
</dbReference>
<dbReference type="NCBIfam" id="TIGR02227">
    <property type="entry name" value="sigpep_I_bact"/>
    <property type="match status" value="1"/>
</dbReference>
<feature type="transmembrane region" description="Helical" evidence="7">
    <location>
        <begin position="25"/>
        <end position="44"/>
    </location>
</feature>
<feature type="active site" evidence="6">
    <location>
        <position position="53"/>
    </location>
</feature>
<dbReference type="InterPro" id="IPR000223">
    <property type="entry name" value="Pept_S26A_signal_pept_1"/>
</dbReference>
<evidence type="ECO:0000259" key="8">
    <source>
        <dbReference type="Pfam" id="PF10502"/>
    </source>
</evidence>
<evidence type="ECO:0000256" key="3">
    <source>
        <dbReference type="ARBA" id="ARBA00013208"/>
    </source>
</evidence>
<sequence>MRSSGDGRGEEKVNARSNRSALRDYIEAIVFALVIALVIKAFIVQTFKVDSGSMIPTLVAGDQILVNKFTYGTRIPFSDVKLFPAREPKRGEIVVFEYPNNRRVHYIKRLIGLPRDVIEIRDKLLYVNGERYEVESAHYDYPTIIPGIAVHRDNLDAVTVPADSYFVMGDNRDNSSDSRSWGYVKGSELVGNAVIIYWSWDISSGGFFGRIKNIRWSRLGDVLLKGRK</sequence>
<keyword evidence="7" id="KW-1133">Transmembrane helix</keyword>
<dbReference type="InterPro" id="IPR019758">
    <property type="entry name" value="Pept_S26A_signal_pept_1_CS"/>
</dbReference>
<name>A0A9D8KDI9_9DELT</name>
<dbReference type="PRINTS" id="PR00727">
    <property type="entry name" value="LEADERPTASE"/>
</dbReference>
<keyword evidence="7" id="KW-0472">Membrane</keyword>
<keyword evidence="7" id="KW-0812">Transmembrane</keyword>
<dbReference type="Gene3D" id="2.10.109.10">
    <property type="entry name" value="Umud Fragment, subunit A"/>
    <property type="match status" value="1"/>
</dbReference>
<dbReference type="CDD" id="cd06530">
    <property type="entry name" value="S26_SPase_I"/>
    <property type="match status" value="1"/>
</dbReference>
<keyword evidence="4 7" id="KW-0645">Protease</keyword>
<keyword evidence="5 7" id="KW-0378">Hydrolase</keyword>
<dbReference type="InterPro" id="IPR019756">
    <property type="entry name" value="Pept_S26A_signal_pept_1_Ser-AS"/>
</dbReference>